<gene>
    <name evidence="3" type="ORF">K8F61_13630</name>
</gene>
<dbReference type="PANTHER" id="PTHR42915">
    <property type="entry name" value="HYPOTHETICAL 460 KDA PROTEIN IN FEUA-SIGW INTERGENIC REGION [PRECURSOR]"/>
    <property type="match status" value="1"/>
</dbReference>
<keyword evidence="4" id="KW-1185">Reference proteome</keyword>
<dbReference type="RefSeq" id="WP_231819502.1">
    <property type="nucleotide sequence ID" value="NZ_CP082781.1"/>
</dbReference>
<dbReference type="Gene3D" id="3.40.50.12170">
    <property type="entry name" value="Uncharacterised protein PF07075, DUF1343"/>
    <property type="match status" value="1"/>
</dbReference>
<feature type="domain" description="Peptidoglycan beta-N-acetylmuramidase NamZ C-terminal" evidence="2">
    <location>
        <begin position="236"/>
        <end position="389"/>
    </location>
</feature>
<evidence type="ECO:0000259" key="2">
    <source>
        <dbReference type="Pfam" id="PF20732"/>
    </source>
</evidence>
<evidence type="ECO:0000259" key="1">
    <source>
        <dbReference type="Pfam" id="PF07075"/>
    </source>
</evidence>
<dbReference type="Pfam" id="PF07075">
    <property type="entry name" value="NamZ_N"/>
    <property type="match status" value="1"/>
</dbReference>
<reference evidence="3 4" key="1">
    <citation type="submission" date="2023-01" db="EMBL/GenBank/DDBJ databases">
        <title>Characterization of estradiol degrading bacteria Microbacterium sp. MZT7 and reveal degrading genes through genome analysis.</title>
        <authorList>
            <person name="Hao P."/>
            <person name="Gao Y."/>
        </authorList>
    </citation>
    <scope>NUCLEOTIDE SEQUENCE [LARGE SCALE GENOMIC DNA]</scope>
    <source>
        <strain evidence="3 4">MZT7</strain>
    </source>
</reference>
<evidence type="ECO:0000313" key="4">
    <source>
        <dbReference type="Proteomes" id="UP001199642"/>
    </source>
</evidence>
<dbReference type="PIRSF" id="PIRSF016719">
    <property type="entry name" value="UCP016719"/>
    <property type="match status" value="1"/>
</dbReference>
<dbReference type="PANTHER" id="PTHR42915:SF1">
    <property type="entry name" value="PEPTIDOGLYCAN BETA-N-ACETYLMURAMIDASE NAMZ"/>
    <property type="match status" value="1"/>
</dbReference>
<evidence type="ECO:0000313" key="3">
    <source>
        <dbReference type="EMBL" id="UGS25696.1"/>
    </source>
</evidence>
<dbReference type="Proteomes" id="UP001199642">
    <property type="component" value="Chromosome"/>
</dbReference>
<dbReference type="Gene3D" id="3.90.1150.140">
    <property type="match status" value="1"/>
</dbReference>
<feature type="domain" description="Peptidoglycan beta-N-acetylmuramidase NamZ N-terminal" evidence="1">
    <location>
        <begin position="24"/>
        <end position="231"/>
    </location>
</feature>
<organism evidence="3 4">
    <name type="scientific">Microbacterium resistens</name>
    <dbReference type="NCBI Taxonomy" id="156977"/>
    <lineage>
        <taxon>Bacteria</taxon>
        <taxon>Bacillati</taxon>
        <taxon>Actinomycetota</taxon>
        <taxon>Actinomycetes</taxon>
        <taxon>Micrococcales</taxon>
        <taxon>Microbacteriaceae</taxon>
        <taxon>Microbacterium</taxon>
    </lineage>
</organism>
<dbReference type="Pfam" id="PF20732">
    <property type="entry name" value="NamZ_C"/>
    <property type="match status" value="1"/>
</dbReference>
<proteinExistence type="predicted"/>
<accession>A0ABY3RS25</accession>
<sequence length="395" mass="42498">MMPRTRTGAEIVAAQPERLSGARIGLLTNFTGTMPDLSRSVDALARAGVPLVHLFGPEHGLSGAVQAGESTNDDHDPGTGLPLSDTYLADDDRLDEIVSSSGVDALVFDMQDIGVRFYTYVWTMYDAMRTAARLGIRFTVLDRPNPLGGAVVSGPGITDPAYASFVGRVDVPQRHGLTAGELARLFVARDLAAEGLELELDVVSMEGWDPARDFAATGLPWVPPSPNMPTLDTAFAFAGTGLFEGTTLSEGRGTTLPFQLLGAPFLDERFAAAARERDLPGVLVRDAWFQPTFHKYAGETVRGAQLHLVDRYAFDPVATAVALLEIAHETAPEQTASLGAGERIDPGDSGFALDRLWGSPELRRALDGSASFEALDLRTRPTVDHYAEDVLIYER</sequence>
<protein>
    <submittedName>
        <fullName evidence="3">DUF1343 domain-containing protein</fullName>
    </submittedName>
</protein>
<dbReference type="EMBL" id="CP082781">
    <property type="protein sequence ID" value="UGS25696.1"/>
    <property type="molecule type" value="Genomic_DNA"/>
</dbReference>
<dbReference type="InterPro" id="IPR048502">
    <property type="entry name" value="NamZ_N"/>
</dbReference>
<dbReference type="InterPro" id="IPR008302">
    <property type="entry name" value="NamZ"/>
</dbReference>
<name>A0ABY3RS25_9MICO</name>
<dbReference type="InterPro" id="IPR048503">
    <property type="entry name" value="NamZ_C"/>
</dbReference>